<dbReference type="InterPro" id="IPR018639">
    <property type="entry name" value="DUF2062"/>
</dbReference>
<accession>A0A347UKI0</accession>
<protein>
    <submittedName>
        <fullName evidence="3">DUF2062 domain-containing protein</fullName>
    </submittedName>
</protein>
<proteinExistence type="predicted"/>
<keyword evidence="4" id="KW-1185">Reference proteome</keyword>
<dbReference type="PANTHER" id="PTHR40547:SF1">
    <property type="entry name" value="SLL0298 PROTEIN"/>
    <property type="match status" value="1"/>
</dbReference>
<organism evidence="3 4">
    <name type="scientific">Profundibacter amoris</name>
    <dbReference type="NCBI Taxonomy" id="2171755"/>
    <lineage>
        <taxon>Bacteria</taxon>
        <taxon>Pseudomonadati</taxon>
        <taxon>Pseudomonadota</taxon>
        <taxon>Alphaproteobacteria</taxon>
        <taxon>Rhodobacterales</taxon>
        <taxon>Paracoccaceae</taxon>
        <taxon>Profundibacter</taxon>
    </lineage>
</organism>
<feature type="transmembrane region" description="Helical" evidence="1">
    <location>
        <begin position="50"/>
        <end position="76"/>
    </location>
</feature>
<gene>
    <name evidence="3" type="ORF">BAR1_16305</name>
</gene>
<dbReference type="PANTHER" id="PTHR40547">
    <property type="entry name" value="SLL0298 PROTEIN"/>
    <property type="match status" value="1"/>
</dbReference>
<dbReference type="OrthoDB" id="7360463at2"/>
<evidence type="ECO:0000256" key="1">
    <source>
        <dbReference type="SAM" id="Phobius"/>
    </source>
</evidence>
<name>A0A347UKI0_9RHOB</name>
<feature type="domain" description="DUF2062" evidence="2">
    <location>
        <begin position="27"/>
        <end position="192"/>
    </location>
</feature>
<dbReference type="AlphaFoldDB" id="A0A347UKI0"/>
<dbReference type="Pfam" id="PF09835">
    <property type="entry name" value="DUF2062"/>
    <property type="match status" value="1"/>
</dbReference>
<reference evidence="3 4" key="1">
    <citation type="submission" date="2018-09" db="EMBL/GenBank/DDBJ databases">
        <title>Profundibacter amoris BAR1 gen. nov., sp. nov., a new member of the Roseobacter clade isolated at Lokis Castle Vent Field on the Arctic Mid-Oceanic Ridge.</title>
        <authorList>
            <person name="Le Moine Bauer S."/>
            <person name="Sjoeberg A.G."/>
            <person name="L'Haridon S."/>
            <person name="Stokke R."/>
            <person name="Roalkvam I."/>
            <person name="Steen I.H."/>
            <person name="Dahle H."/>
        </authorList>
    </citation>
    <scope>NUCLEOTIDE SEQUENCE [LARGE SCALE GENOMIC DNA]</scope>
    <source>
        <strain evidence="3 4">BAR1</strain>
    </source>
</reference>
<dbReference type="RefSeq" id="WP_118944010.1">
    <property type="nucleotide sequence ID" value="NZ_CP032125.1"/>
</dbReference>
<evidence type="ECO:0000313" key="4">
    <source>
        <dbReference type="Proteomes" id="UP000261704"/>
    </source>
</evidence>
<keyword evidence="1" id="KW-0812">Transmembrane</keyword>
<keyword evidence="1" id="KW-1133">Transmembrane helix</keyword>
<evidence type="ECO:0000259" key="2">
    <source>
        <dbReference type="Pfam" id="PF09835"/>
    </source>
</evidence>
<dbReference type="KEGG" id="pamo:BAR1_16305"/>
<dbReference type="Proteomes" id="UP000261704">
    <property type="component" value="Chromosome"/>
</dbReference>
<evidence type="ECO:0000313" key="3">
    <source>
        <dbReference type="EMBL" id="AXX99358.1"/>
    </source>
</evidence>
<sequence length="216" mass="24338">MVFKRRDKRPFFKVLWELIWPKGGWVRAFHYVKHRVRRLPDPPHRIARGVFAGVLVSFTPLFGFHFVIAALIALAIRGNVIAAIMATFFGNPLTFPFIAVGGLKLGHWILGSHYDEGVNHSLMATFGGAWDDLKHNFWAMFTDQVAEWGNLGSFYHEIFLPYLVGGLILGPIVGAICYYLSAPVIGAYQNRRKGRLKAKLAEIREKKAKKADEGGE</sequence>
<keyword evidence="1" id="KW-0472">Membrane</keyword>
<dbReference type="EMBL" id="CP032125">
    <property type="protein sequence ID" value="AXX99358.1"/>
    <property type="molecule type" value="Genomic_DNA"/>
</dbReference>
<feature type="transmembrane region" description="Helical" evidence="1">
    <location>
        <begin position="88"/>
        <end position="110"/>
    </location>
</feature>
<feature type="transmembrane region" description="Helical" evidence="1">
    <location>
        <begin position="159"/>
        <end position="188"/>
    </location>
</feature>